<accession>A0A9Q1BGF7</accession>
<dbReference type="PANTHER" id="PTHR19446">
    <property type="entry name" value="REVERSE TRANSCRIPTASES"/>
    <property type="match status" value="1"/>
</dbReference>
<sequence length="63" mass="7118">MKNNKSPGPNGFTVEFYKVFWDSLSPFVLRSFNYGLCQGSLSVTQRQSLITLIPKKVGCGFHF</sequence>
<reference evidence="1" key="1">
    <citation type="submission" date="2021-10" db="EMBL/GenBank/DDBJ databases">
        <title>Tropical sea cucumber genome reveals ecological adaptation and Cuvierian tubules defense mechanism.</title>
        <authorList>
            <person name="Chen T."/>
        </authorList>
    </citation>
    <scope>NUCLEOTIDE SEQUENCE</scope>
    <source>
        <strain evidence="1">Nanhai2018</strain>
        <tissue evidence="1">Muscle</tissue>
    </source>
</reference>
<dbReference type="Proteomes" id="UP001152320">
    <property type="component" value="Chromosome 17"/>
</dbReference>
<gene>
    <name evidence="1" type="ORF">HOLleu_33211</name>
</gene>
<evidence type="ECO:0000313" key="2">
    <source>
        <dbReference type="Proteomes" id="UP001152320"/>
    </source>
</evidence>
<comment type="caution">
    <text evidence="1">The sequence shown here is derived from an EMBL/GenBank/DDBJ whole genome shotgun (WGS) entry which is preliminary data.</text>
</comment>
<dbReference type="AlphaFoldDB" id="A0A9Q1BGF7"/>
<dbReference type="OrthoDB" id="416119at2759"/>
<name>A0A9Q1BGF7_HOLLE</name>
<keyword evidence="2" id="KW-1185">Reference proteome</keyword>
<dbReference type="EMBL" id="JAIZAY010000017">
    <property type="protein sequence ID" value="KAJ8025610.1"/>
    <property type="molecule type" value="Genomic_DNA"/>
</dbReference>
<evidence type="ECO:0000313" key="1">
    <source>
        <dbReference type="EMBL" id="KAJ8025610.1"/>
    </source>
</evidence>
<protein>
    <submittedName>
        <fullName evidence="1">Uncharacterized protein</fullName>
    </submittedName>
</protein>
<proteinExistence type="predicted"/>
<organism evidence="1 2">
    <name type="scientific">Holothuria leucospilota</name>
    <name type="common">Black long sea cucumber</name>
    <name type="synonym">Mertensiothuria leucospilota</name>
    <dbReference type="NCBI Taxonomy" id="206669"/>
    <lineage>
        <taxon>Eukaryota</taxon>
        <taxon>Metazoa</taxon>
        <taxon>Echinodermata</taxon>
        <taxon>Eleutherozoa</taxon>
        <taxon>Echinozoa</taxon>
        <taxon>Holothuroidea</taxon>
        <taxon>Aspidochirotacea</taxon>
        <taxon>Aspidochirotida</taxon>
        <taxon>Holothuriidae</taxon>
        <taxon>Holothuria</taxon>
    </lineage>
</organism>